<dbReference type="UniPathway" id="UPA00653"/>
<sequence>MSKVRLAIIGNGMVGHRFIEDLLDKADADQFDITVFCEEPRKAYDRVHLSSYFSHHTAEELSLVREGFYEKHGVKVLVGERAITINRQEKVIHSSAGRTVFYDKLIMATGSYPWIPPIKGSDTQDCFVYRTIEDLNAIESCARRSKRGAVVGGGLLGLEAAGALKNLGIETHVIEFAPMLMAEQLDHMGGDQLRRKIESMGVKVHTSKNTKEIVQEGTEARKTMRFADGSELEVDFIVFSTGIRPRDKLATQCGLAVAQRGGIMINDTCQTSDPDIYAIGECASWNNRVYGLVAPGYKMAQVAVDHILGSENAFTGADMSAKLKLLGVDVGGIGDAHGRTPNSRSYVYLDESKEVYKRLIVSQDNKTLLGAVLVGDTSDFGNLLQLVLNAIELPENPDALILPAHASSGKPSIGVDKLPDSAQICSCFDVTKGMLISAINKGCHTVAALKAETKAGTGCGGCIPLVTQVLNAELAKQGIEVNNNLCEHFAYSRQELYHLIRVEGIKSFDELLEKHGQGYGCEVCKPTVGSLLASCWNEYVLKPEHTPLQDTNDNFLANIQKDGTYSVIPRSAGGEITPEGLVAVGRIAREFNLYTKITGSQRIGLFGAQKDDLPEIWRQLIEAGFETGHAYAKALRMAKTCVGSTWCRYGVGDSVGFGVELENRYKGIRTPHKMKFGVSGCTRECAEAQGKDVGIIATEKGWNLYVCGNGGMKPRHADLLAADLDRDTLIKYLDRFMMFYIRTADKLTRTASWLDNLEGGIDYLKSVIIDDKLGLNEQLESEMARLREAVICEWTETVNTPAAQTRFKHFINSTQRDPNVQVVPEREQHRPATPYERIPWVNICNINDILPATGVCALLGNEQVAIFRPRHDEQVFAISNIDPFFEASVLSRGLIAEHQGELWVASPLKKQRFRLTDGYCMEDESFSVKHYDVRVKDGEVQLKA</sequence>
<evidence type="ECO:0000256" key="11">
    <source>
        <dbReference type="ARBA" id="ARBA00022714"/>
    </source>
</evidence>
<comment type="subcellular location">
    <subcellularLocation>
        <location evidence="4">Cytoplasm</location>
    </subcellularLocation>
</comment>
<dbReference type="SUPFAM" id="SSF55124">
    <property type="entry name" value="Nitrite/Sulfite reductase N-terminal domain-like"/>
    <property type="match status" value="1"/>
</dbReference>
<evidence type="ECO:0000256" key="18">
    <source>
        <dbReference type="ARBA" id="ARBA00023063"/>
    </source>
</evidence>
<dbReference type="Pfam" id="PF07992">
    <property type="entry name" value="Pyr_redox_2"/>
    <property type="match status" value="1"/>
</dbReference>
<evidence type="ECO:0000259" key="26">
    <source>
        <dbReference type="Pfam" id="PF03460"/>
    </source>
</evidence>
<evidence type="ECO:0000313" key="31">
    <source>
        <dbReference type="EMBL" id="VEN38792.1"/>
    </source>
</evidence>
<keyword evidence="17" id="KW-0520">NAD</keyword>
<dbReference type="InterPro" id="IPR036136">
    <property type="entry name" value="Nit/Sulf_reduc_fer-like_dom_sf"/>
</dbReference>
<comment type="catalytic activity">
    <reaction evidence="20">
        <text>NH4(+) + 3 NAD(+) + 2 H2O = nitrite + 3 NADH + 5 H(+)</text>
        <dbReference type="Rhea" id="RHEA:24628"/>
        <dbReference type="ChEBI" id="CHEBI:15377"/>
        <dbReference type="ChEBI" id="CHEBI:15378"/>
        <dbReference type="ChEBI" id="CHEBI:16301"/>
        <dbReference type="ChEBI" id="CHEBI:28938"/>
        <dbReference type="ChEBI" id="CHEBI:57540"/>
        <dbReference type="ChEBI" id="CHEBI:57945"/>
        <dbReference type="EC" id="1.7.1.4"/>
    </reaction>
</comment>
<keyword evidence="11" id="KW-0001">2Fe-2S</keyword>
<organism evidence="31 32">
    <name type="scientific">Callosobruchus maculatus</name>
    <name type="common">Southern cowpea weevil</name>
    <name type="synonym">Pulse bruchid</name>
    <dbReference type="NCBI Taxonomy" id="64391"/>
    <lineage>
        <taxon>Eukaryota</taxon>
        <taxon>Metazoa</taxon>
        <taxon>Ecdysozoa</taxon>
        <taxon>Arthropoda</taxon>
        <taxon>Hexapoda</taxon>
        <taxon>Insecta</taxon>
        <taxon>Pterygota</taxon>
        <taxon>Neoptera</taxon>
        <taxon>Endopterygota</taxon>
        <taxon>Coleoptera</taxon>
        <taxon>Polyphaga</taxon>
        <taxon>Cucujiformia</taxon>
        <taxon>Chrysomeloidea</taxon>
        <taxon>Chrysomelidae</taxon>
        <taxon>Bruchinae</taxon>
        <taxon>Bruchini</taxon>
        <taxon>Callosobruchus</taxon>
    </lineage>
</organism>
<dbReference type="SUPFAM" id="SSF50022">
    <property type="entry name" value="ISP domain"/>
    <property type="match status" value="1"/>
</dbReference>
<evidence type="ECO:0000256" key="5">
    <source>
        <dbReference type="ARBA" id="ARBA00005096"/>
    </source>
</evidence>
<accession>A0A653BT69</accession>
<keyword evidence="14" id="KW-0560">Oxidoreductase</keyword>
<name>A0A653BT69_CALMS</name>
<dbReference type="Pfam" id="PF04324">
    <property type="entry name" value="Fer2_BFD"/>
    <property type="match status" value="1"/>
</dbReference>
<evidence type="ECO:0000256" key="17">
    <source>
        <dbReference type="ARBA" id="ARBA00023027"/>
    </source>
</evidence>
<keyword evidence="8" id="KW-0963">Cytoplasm</keyword>
<dbReference type="FunFam" id="2.102.10.10:FF:000002">
    <property type="entry name" value="Nitrite reductase [NAD(P)H] small subunit"/>
    <property type="match status" value="1"/>
</dbReference>
<dbReference type="PANTHER" id="PTHR43809:SF1">
    <property type="entry name" value="NITRITE REDUCTASE (NADH) LARGE SUBUNIT"/>
    <property type="match status" value="1"/>
</dbReference>
<dbReference type="InterPro" id="IPR052034">
    <property type="entry name" value="NasD-like"/>
</dbReference>
<dbReference type="CDD" id="cd19944">
    <property type="entry name" value="NirB_Fer2_BFD-like_2"/>
    <property type="match status" value="1"/>
</dbReference>
<evidence type="ECO:0000256" key="20">
    <source>
        <dbReference type="ARBA" id="ARBA00050114"/>
    </source>
</evidence>
<dbReference type="FunFam" id="1.10.10.1100:FF:000002">
    <property type="entry name" value="Nitrite reductase large subunit"/>
    <property type="match status" value="1"/>
</dbReference>
<reference evidence="31 32" key="1">
    <citation type="submission" date="2019-01" db="EMBL/GenBank/DDBJ databases">
        <authorList>
            <person name="Sayadi A."/>
        </authorList>
    </citation>
    <scope>NUCLEOTIDE SEQUENCE [LARGE SCALE GENOMIC DNA]</scope>
</reference>
<protein>
    <recommendedName>
        <fullName evidence="24">Nitrite reductase [NAD(P)H]</fullName>
        <ecNumber evidence="23">1.7.1.4</ecNumber>
    </recommendedName>
</protein>
<dbReference type="Pfam" id="PF18267">
    <property type="entry name" value="Rubredoxin_C"/>
    <property type="match status" value="1"/>
</dbReference>
<dbReference type="GO" id="GO:0051539">
    <property type="term" value="F:4 iron, 4 sulfur cluster binding"/>
    <property type="evidence" value="ECO:0007669"/>
    <property type="project" value="UniProtKB-KW"/>
</dbReference>
<feature type="domain" description="BFD-like [2Fe-2S]-binding" evidence="27">
    <location>
        <begin position="424"/>
        <end position="471"/>
    </location>
</feature>
<dbReference type="GO" id="GO:0008942">
    <property type="term" value="F:nitrite reductase [NAD(P)H] activity"/>
    <property type="evidence" value="ECO:0007669"/>
    <property type="project" value="UniProtKB-EC"/>
</dbReference>
<dbReference type="Pfam" id="PF13806">
    <property type="entry name" value="Rieske_2"/>
    <property type="match status" value="1"/>
</dbReference>
<dbReference type="GO" id="GO:0050660">
    <property type="term" value="F:flavin adenine dinucleotide binding"/>
    <property type="evidence" value="ECO:0007669"/>
    <property type="project" value="InterPro"/>
</dbReference>
<dbReference type="SUPFAM" id="SSF56014">
    <property type="entry name" value="Nitrite and sulphite reductase 4Fe-4S domain-like"/>
    <property type="match status" value="1"/>
</dbReference>
<dbReference type="GO" id="GO:0015980">
    <property type="term" value="P:energy derivation by oxidation of organic compounds"/>
    <property type="evidence" value="ECO:0007669"/>
    <property type="project" value="UniProtKB-ARBA"/>
</dbReference>
<comment type="cofactor">
    <cofactor evidence="2">
        <name>[4Fe-4S] cluster</name>
        <dbReference type="ChEBI" id="CHEBI:49883"/>
    </cofactor>
</comment>
<keyword evidence="12" id="KW-0479">Metal-binding</keyword>
<dbReference type="EC" id="1.7.1.4" evidence="23"/>
<dbReference type="InterPro" id="IPR036922">
    <property type="entry name" value="Rieske_2Fe-2S_sf"/>
</dbReference>
<keyword evidence="7" id="KW-0004">4Fe-4S</keyword>
<evidence type="ECO:0000256" key="4">
    <source>
        <dbReference type="ARBA" id="ARBA00004496"/>
    </source>
</evidence>
<evidence type="ECO:0000256" key="14">
    <source>
        <dbReference type="ARBA" id="ARBA00023002"/>
    </source>
</evidence>
<keyword evidence="10" id="KW-0285">Flavoprotein</keyword>
<evidence type="ECO:0000259" key="30">
    <source>
        <dbReference type="Pfam" id="PF18267"/>
    </source>
</evidence>
<dbReference type="SUPFAM" id="SSF51905">
    <property type="entry name" value="FAD/NAD(P)-binding domain"/>
    <property type="match status" value="1"/>
</dbReference>
<dbReference type="InterPro" id="IPR006066">
    <property type="entry name" value="NO2/SO3_Rdtase_FeS/sirohaem_BS"/>
</dbReference>
<gene>
    <name evidence="31" type="ORF">CALMAC_LOCUS3565</name>
</gene>
<dbReference type="FunFam" id="3.90.480.20:FF:000001">
    <property type="entry name" value="Nitrite reductase [NAD(P)H] large subunit"/>
    <property type="match status" value="1"/>
</dbReference>
<evidence type="ECO:0000259" key="28">
    <source>
        <dbReference type="Pfam" id="PF07992"/>
    </source>
</evidence>
<dbReference type="InterPro" id="IPR012748">
    <property type="entry name" value="Rieske-like_NirD"/>
</dbReference>
<keyword evidence="15" id="KW-0408">Iron</keyword>
<dbReference type="NCBIfam" id="TIGR02374">
    <property type="entry name" value="nitri_red_nirB"/>
    <property type="match status" value="1"/>
</dbReference>
<comment type="pathway">
    <text evidence="5">Nitrogen metabolism; nitrate reduction (assimilation).</text>
</comment>
<evidence type="ECO:0000259" key="29">
    <source>
        <dbReference type="Pfam" id="PF13806"/>
    </source>
</evidence>
<dbReference type="GO" id="GO:0046872">
    <property type="term" value="F:metal ion binding"/>
    <property type="evidence" value="ECO:0007669"/>
    <property type="project" value="UniProtKB-KW"/>
</dbReference>
<dbReference type="PANTHER" id="PTHR43809">
    <property type="entry name" value="NITRITE REDUCTASE (NADH) LARGE SUBUNIT"/>
    <property type="match status" value="1"/>
</dbReference>
<dbReference type="AlphaFoldDB" id="A0A653BT69"/>
<feature type="domain" description="NADH-rubredoxin oxidoreductase C-terminal" evidence="30">
    <location>
        <begin position="321"/>
        <end position="388"/>
    </location>
</feature>
<comment type="cofactor">
    <cofactor evidence="3">
        <name>FAD</name>
        <dbReference type="ChEBI" id="CHEBI:57692"/>
    </cofactor>
</comment>
<evidence type="ECO:0000256" key="21">
    <source>
        <dbReference type="ARBA" id="ARBA00051413"/>
    </source>
</evidence>
<dbReference type="CDD" id="cd19943">
    <property type="entry name" value="NirB_Fer2_BFD-like_1"/>
    <property type="match status" value="1"/>
</dbReference>
<comment type="cofactor">
    <cofactor evidence="1">
        <name>siroheme</name>
        <dbReference type="ChEBI" id="CHEBI:60052"/>
    </cofactor>
</comment>
<dbReference type="CDD" id="cd03529">
    <property type="entry name" value="Rieske_NirD"/>
    <property type="match status" value="1"/>
</dbReference>
<dbReference type="PROSITE" id="PS00365">
    <property type="entry name" value="NIR_SIR"/>
    <property type="match status" value="1"/>
</dbReference>
<dbReference type="InterPro" id="IPR016156">
    <property type="entry name" value="FAD/NAD-linked_Rdtase_dimer_sf"/>
</dbReference>
<comment type="subunit">
    <text evidence="22">Homodimer which associates with NirD.</text>
</comment>
<dbReference type="Gene3D" id="2.102.10.10">
    <property type="entry name" value="Rieske [2Fe-2S] iron-sulphur domain"/>
    <property type="match status" value="1"/>
</dbReference>
<proteinExistence type="inferred from homology"/>
<evidence type="ECO:0000256" key="23">
    <source>
        <dbReference type="ARBA" id="ARBA00066907"/>
    </source>
</evidence>
<dbReference type="PROSITE" id="PS51300">
    <property type="entry name" value="NIRD"/>
    <property type="match status" value="1"/>
</dbReference>
<dbReference type="Gene3D" id="1.10.10.1100">
    <property type="entry name" value="BFD-like [2Fe-2S]-binding domain"/>
    <property type="match status" value="1"/>
</dbReference>
<evidence type="ECO:0000256" key="9">
    <source>
        <dbReference type="ARBA" id="ARBA00022617"/>
    </source>
</evidence>
<dbReference type="FunFam" id="3.30.413.10:FF:000007">
    <property type="entry name" value="Nitrite reductase [NAD(P)H] large subunit"/>
    <property type="match status" value="1"/>
</dbReference>
<keyword evidence="32" id="KW-1185">Reference proteome</keyword>
<dbReference type="Gene3D" id="3.90.480.20">
    <property type="match status" value="1"/>
</dbReference>
<dbReference type="PRINTS" id="PR00411">
    <property type="entry name" value="PNDRDTASEI"/>
</dbReference>
<dbReference type="Gene3D" id="3.30.413.10">
    <property type="entry name" value="Sulfite Reductase Hemoprotein, domain 1"/>
    <property type="match status" value="1"/>
</dbReference>
<dbReference type="OrthoDB" id="6777165at2759"/>
<evidence type="ECO:0000256" key="12">
    <source>
        <dbReference type="ARBA" id="ARBA00022723"/>
    </source>
</evidence>
<dbReference type="InterPro" id="IPR041854">
    <property type="entry name" value="BFD-like_2Fe2S-bd_dom_sf"/>
</dbReference>
<feature type="domain" description="Rieske-like [2Fe-2S]" evidence="29">
    <location>
        <begin position="840"/>
        <end position="942"/>
    </location>
</feature>
<comment type="similarity">
    <text evidence="6">Belongs to the nitrite and sulfite reductase 4Fe-4S domain family.</text>
</comment>
<dbReference type="GO" id="GO:0020037">
    <property type="term" value="F:heme binding"/>
    <property type="evidence" value="ECO:0007669"/>
    <property type="project" value="InterPro"/>
</dbReference>
<dbReference type="NCBIfam" id="NF007066">
    <property type="entry name" value="PRK09511.1"/>
    <property type="match status" value="1"/>
</dbReference>
<dbReference type="InterPro" id="IPR012744">
    <property type="entry name" value="Nitri_red_NirB"/>
</dbReference>
<comment type="catalytic activity">
    <reaction evidence="21">
        <text>NH4(+) + 3 NADP(+) + 2 H2O = nitrite + 3 NADPH + 5 H(+)</text>
        <dbReference type="Rhea" id="RHEA:24632"/>
        <dbReference type="ChEBI" id="CHEBI:15377"/>
        <dbReference type="ChEBI" id="CHEBI:15378"/>
        <dbReference type="ChEBI" id="CHEBI:16301"/>
        <dbReference type="ChEBI" id="CHEBI:28938"/>
        <dbReference type="ChEBI" id="CHEBI:57783"/>
        <dbReference type="ChEBI" id="CHEBI:58349"/>
        <dbReference type="EC" id="1.7.1.4"/>
    </reaction>
</comment>
<dbReference type="Gene3D" id="3.50.50.60">
    <property type="entry name" value="FAD/NAD(P)-binding domain"/>
    <property type="match status" value="2"/>
</dbReference>
<evidence type="ECO:0000256" key="16">
    <source>
        <dbReference type="ARBA" id="ARBA00023014"/>
    </source>
</evidence>
<evidence type="ECO:0000256" key="2">
    <source>
        <dbReference type="ARBA" id="ARBA00001966"/>
    </source>
</evidence>
<dbReference type="Pfam" id="PF03460">
    <property type="entry name" value="NIR_SIR_ferr"/>
    <property type="match status" value="1"/>
</dbReference>
<evidence type="ECO:0000256" key="10">
    <source>
        <dbReference type="ARBA" id="ARBA00022630"/>
    </source>
</evidence>
<dbReference type="InterPro" id="IPR007419">
    <property type="entry name" value="BFD-like_2Fe2S-bd_dom"/>
</dbReference>
<evidence type="ECO:0000256" key="22">
    <source>
        <dbReference type="ARBA" id="ARBA00064211"/>
    </source>
</evidence>
<keyword evidence="16" id="KW-0411">Iron-sulfur</keyword>
<dbReference type="GO" id="GO:0042128">
    <property type="term" value="P:nitrate assimilation"/>
    <property type="evidence" value="ECO:0007669"/>
    <property type="project" value="UniProtKB-UniPathway"/>
</dbReference>
<dbReference type="GO" id="GO:0050661">
    <property type="term" value="F:NADP binding"/>
    <property type="evidence" value="ECO:0007669"/>
    <property type="project" value="InterPro"/>
</dbReference>
<dbReference type="NCBIfam" id="TIGR02378">
    <property type="entry name" value="nirD_assim_sml"/>
    <property type="match status" value="1"/>
</dbReference>
<evidence type="ECO:0000256" key="1">
    <source>
        <dbReference type="ARBA" id="ARBA00001929"/>
    </source>
</evidence>
<dbReference type="GO" id="GO:0005737">
    <property type="term" value="C:cytoplasm"/>
    <property type="evidence" value="ECO:0007669"/>
    <property type="project" value="UniProtKB-SubCell"/>
</dbReference>
<dbReference type="InterPro" id="IPR036188">
    <property type="entry name" value="FAD/NAD-bd_sf"/>
</dbReference>
<evidence type="ECO:0000256" key="13">
    <source>
        <dbReference type="ARBA" id="ARBA00022827"/>
    </source>
</evidence>
<evidence type="ECO:0000256" key="7">
    <source>
        <dbReference type="ARBA" id="ARBA00022485"/>
    </source>
</evidence>
<dbReference type="InterPro" id="IPR023753">
    <property type="entry name" value="FAD/NAD-binding_dom"/>
</dbReference>
<feature type="domain" description="Nitrite/sulphite reductase 4Fe-4S" evidence="25">
    <location>
        <begin position="633"/>
        <end position="765"/>
    </location>
</feature>
<evidence type="ECO:0000259" key="27">
    <source>
        <dbReference type="Pfam" id="PF04324"/>
    </source>
</evidence>
<dbReference type="FunFam" id="3.50.50.60:FF:000033">
    <property type="entry name" value="Nitrite reductase [NAD(P)H], large subunit"/>
    <property type="match status" value="1"/>
</dbReference>
<keyword evidence="9" id="KW-0349">Heme</keyword>
<feature type="domain" description="Nitrite/Sulfite reductase ferredoxin-like" evidence="26">
    <location>
        <begin position="560"/>
        <end position="622"/>
    </location>
</feature>
<dbReference type="InterPro" id="IPR041575">
    <property type="entry name" value="Rubredoxin_C"/>
</dbReference>
<evidence type="ECO:0000259" key="25">
    <source>
        <dbReference type="Pfam" id="PF01077"/>
    </source>
</evidence>
<dbReference type="InterPro" id="IPR005117">
    <property type="entry name" value="NiRdtase/SiRdtase_haem-b_fer"/>
</dbReference>
<dbReference type="InterPro" id="IPR045854">
    <property type="entry name" value="NO2/SO3_Rdtase_4Fe4S_sf"/>
</dbReference>
<evidence type="ECO:0000256" key="15">
    <source>
        <dbReference type="ARBA" id="ARBA00023004"/>
    </source>
</evidence>
<dbReference type="PRINTS" id="PR00368">
    <property type="entry name" value="FADPNR"/>
</dbReference>
<dbReference type="Gene3D" id="3.30.390.30">
    <property type="match status" value="1"/>
</dbReference>
<evidence type="ECO:0000256" key="8">
    <source>
        <dbReference type="ARBA" id="ARBA00022490"/>
    </source>
</evidence>
<dbReference type="PRINTS" id="PR00397">
    <property type="entry name" value="SIROHAEM"/>
</dbReference>
<dbReference type="FunFam" id="3.30.390.30:FF:000006">
    <property type="entry name" value="Nitrite reductase large subunit"/>
    <property type="match status" value="1"/>
</dbReference>
<dbReference type="Proteomes" id="UP000410492">
    <property type="component" value="Unassembled WGS sequence"/>
</dbReference>
<evidence type="ECO:0000256" key="6">
    <source>
        <dbReference type="ARBA" id="ARBA00010429"/>
    </source>
</evidence>
<dbReference type="EMBL" id="CAACVG010004943">
    <property type="protein sequence ID" value="VEN38792.1"/>
    <property type="molecule type" value="Genomic_DNA"/>
</dbReference>
<evidence type="ECO:0000256" key="19">
    <source>
        <dbReference type="ARBA" id="ARBA00034078"/>
    </source>
</evidence>
<keyword evidence="13" id="KW-0274">FAD</keyword>
<comment type="cofactor">
    <cofactor evidence="19">
        <name>[2Fe-2S] cluster</name>
        <dbReference type="ChEBI" id="CHEBI:190135"/>
    </cofactor>
</comment>
<dbReference type="NCBIfam" id="NF011565">
    <property type="entry name" value="PRK14989.1"/>
    <property type="match status" value="1"/>
</dbReference>
<dbReference type="Pfam" id="PF01077">
    <property type="entry name" value="NIR_SIR"/>
    <property type="match status" value="1"/>
</dbReference>
<evidence type="ECO:0000256" key="3">
    <source>
        <dbReference type="ARBA" id="ARBA00001974"/>
    </source>
</evidence>
<keyword evidence="18" id="KW-0534">Nitrate assimilation</keyword>
<dbReference type="GO" id="GO:0051537">
    <property type="term" value="F:2 iron, 2 sulfur cluster binding"/>
    <property type="evidence" value="ECO:0007669"/>
    <property type="project" value="UniProtKB-KW"/>
</dbReference>
<evidence type="ECO:0000313" key="32">
    <source>
        <dbReference type="Proteomes" id="UP000410492"/>
    </source>
</evidence>
<dbReference type="InterPro" id="IPR006067">
    <property type="entry name" value="NO2/SO3_Rdtase_4Fe4S_dom"/>
</dbReference>
<feature type="domain" description="FAD/NAD(P)-binding" evidence="28">
    <location>
        <begin position="5"/>
        <end position="305"/>
    </location>
</feature>
<evidence type="ECO:0000256" key="24">
    <source>
        <dbReference type="ARBA" id="ARBA00070300"/>
    </source>
</evidence>